<dbReference type="CDD" id="cd03352">
    <property type="entry name" value="LbH_LpxD"/>
    <property type="match status" value="1"/>
</dbReference>
<dbReference type="InterPro" id="IPR056729">
    <property type="entry name" value="GMPPB_C"/>
</dbReference>
<dbReference type="Pfam" id="PF04613">
    <property type="entry name" value="LpxD"/>
    <property type="match status" value="1"/>
</dbReference>
<evidence type="ECO:0000256" key="4">
    <source>
        <dbReference type="ARBA" id="ARBA00022737"/>
    </source>
</evidence>
<evidence type="ECO:0000256" key="6">
    <source>
        <dbReference type="ARBA" id="ARBA00023315"/>
    </source>
</evidence>
<name>A0ABY3PH55_9CYAN</name>
<dbReference type="PROSITE" id="PS00101">
    <property type="entry name" value="HEXAPEP_TRANSFERASES"/>
    <property type="match status" value="1"/>
</dbReference>
<evidence type="ECO:0000259" key="9">
    <source>
        <dbReference type="Pfam" id="PF04613"/>
    </source>
</evidence>
<feature type="domain" description="Mannose-1-phosphate guanyltransferase C-terminal" evidence="10">
    <location>
        <begin position="99"/>
        <end position="177"/>
    </location>
</feature>
<sequence>MKLSDISAKLGCALEGDGQVDIVGIAGIEEAEPGHLTFLSNPKYKVKLRDTKASAAIVSADFEVSAAWPIPLLRHVNPYLTFAHAIELFYSPPPAPHGIHPTAVVDPTAVCGHNVRIGASSVIGEGVVLADDVTVYPNCTIYPGVRIGRNSTIHSNCVVREHVVIGEDCIVQNGAVIGADGFGYAKQADGTWYKIVQSGIVVLENRVEIGACTTVDRATIGETRIKSGSKLDNLVMIGHGSSVGENTLLCGQVGLAGSSTVGRNVMLAGQVGVAGHLHIGDNVVATVKSCIWKSVEANQVLYGNIPASDSHTWLKASAVFRQLPQMQKSVQQMQKRIAVLEEPFKTNGKSGRADASPPKAALECHGTTGDAPQG</sequence>
<dbReference type="EC" id="2.3.1.191" evidence="7"/>
<comment type="subunit">
    <text evidence="7">Homotrimer.</text>
</comment>
<keyword evidence="2 7" id="KW-0441">Lipid A biosynthesis</keyword>
<keyword evidence="4 7" id="KW-0677">Repeat</keyword>
<evidence type="ECO:0000256" key="2">
    <source>
        <dbReference type="ARBA" id="ARBA00022556"/>
    </source>
</evidence>
<evidence type="ECO:0000259" key="10">
    <source>
        <dbReference type="Pfam" id="PF25087"/>
    </source>
</evidence>
<proteinExistence type="inferred from homology"/>
<keyword evidence="6 7" id="KW-0012">Acyltransferase</keyword>
<dbReference type="PANTHER" id="PTHR43378">
    <property type="entry name" value="UDP-3-O-ACYLGLUCOSAMINE N-ACYLTRANSFERASE"/>
    <property type="match status" value="1"/>
</dbReference>
<dbReference type="Gene3D" id="2.160.10.10">
    <property type="entry name" value="Hexapeptide repeat proteins"/>
    <property type="match status" value="1"/>
</dbReference>
<dbReference type="GO" id="GO:0103118">
    <property type="term" value="F:UDP-3-O-[(3R)-3-hydroxyacyl]-glucosamine N-acyltransferase activity"/>
    <property type="evidence" value="ECO:0007669"/>
    <property type="project" value="UniProtKB-EC"/>
</dbReference>
<accession>A0ABY3PH55</accession>
<evidence type="ECO:0000256" key="3">
    <source>
        <dbReference type="ARBA" id="ARBA00022679"/>
    </source>
</evidence>
<dbReference type="NCBIfam" id="TIGR01853">
    <property type="entry name" value="lipid_A_lpxD"/>
    <property type="match status" value="1"/>
</dbReference>
<comment type="similarity">
    <text evidence="7">Belongs to the transferase hexapeptide repeat family. LpxD subfamily.</text>
</comment>
<protein>
    <recommendedName>
        <fullName evidence="7">UDP-3-O-acylglucosamine N-acyltransferase</fullName>
        <ecNumber evidence="7">2.3.1.191</ecNumber>
    </recommendedName>
</protein>
<dbReference type="InterPro" id="IPR018357">
    <property type="entry name" value="Hexapep_transf_CS"/>
</dbReference>
<feature type="domain" description="UDP-3-O-[3-hydroxymyristoyl] glucosamine N-acyltransferase non-repeat region" evidence="9">
    <location>
        <begin position="20"/>
        <end position="88"/>
    </location>
</feature>
<comment type="pathway">
    <text evidence="7">Bacterial outer membrane biogenesis; LPS lipid A biosynthesis.</text>
</comment>
<dbReference type="HAMAP" id="MF_00523">
    <property type="entry name" value="LpxD"/>
    <property type="match status" value="1"/>
</dbReference>
<feature type="region of interest" description="Disordered" evidence="8">
    <location>
        <begin position="343"/>
        <end position="374"/>
    </location>
</feature>
<evidence type="ECO:0000256" key="5">
    <source>
        <dbReference type="ARBA" id="ARBA00023098"/>
    </source>
</evidence>
<organism evidence="11 12">
    <name type="scientific">Gloeobacter morelensis MG652769</name>
    <dbReference type="NCBI Taxonomy" id="2781736"/>
    <lineage>
        <taxon>Bacteria</taxon>
        <taxon>Bacillati</taxon>
        <taxon>Cyanobacteriota</taxon>
        <taxon>Cyanophyceae</taxon>
        <taxon>Gloeobacterales</taxon>
        <taxon>Gloeobacteraceae</taxon>
        <taxon>Gloeobacter</taxon>
        <taxon>Gloeobacter morelensis</taxon>
    </lineage>
</organism>
<keyword evidence="12" id="KW-1185">Reference proteome</keyword>
<evidence type="ECO:0000313" key="11">
    <source>
        <dbReference type="EMBL" id="UFP93007.1"/>
    </source>
</evidence>
<feature type="active site" description="Proton acceptor" evidence="7">
    <location>
        <position position="239"/>
    </location>
</feature>
<dbReference type="Proteomes" id="UP001054846">
    <property type="component" value="Chromosome"/>
</dbReference>
<dbReference type="InterPro" id="IPR007691">
    <property type="entry name" value="LpxD"/>
</dbReference>
<dbReference type="RefSeq" id="WP_230840008.1">
    <property type="nucleotide sequence ID" value="NZ_CP063845.1"/>
</dbReference>
<evidence type="ECO:0000256" key="8">
    <source>
        <dbReference type="SAM" id="MobiDB-lite"/>
    </source>
</evidence>
<keyword evidence="1 7" id="KW-0444">Lipid biosynthesis</keyword>
<dbReference type="EMBL" id="CP063845">
    <property type="protein sequence ID" value="UFP93007.1"/>
    <property type="molecule type" value="Genomic_DNA"/>
</dbReference>
<dbReference type="InterPro" id="IPR020573">
    <property type="entry name" value="UDP_GlcNAc_AcTrfase_non-rep"/>
</dbReference>
<comment type="function">
    <text evidence="7">Catalyzes the N-acylation of UDP-3-O-acylglucosamine using 3-hydroxyacyl-ACP as the acyl donor. Is involved in the biosynthesis of lipid A, a phosphorylated glycolipid that anchors the lipopolysaccharide to the outer membrane of the cell.</text>
</comment>
<keyword evidence="5 7" id="KW-0443">Lipid metabolism</keyword>
<dbReference type="NCBIfam" id="NF002060">
    <property type="entry name" value="PRK00892.1"/>
    <property type="match status" value="1"/>
</dbReference>
<dbReference type="SUPFAM" id="SSF51161">
    <property type="entry name" value="Trimeric LpxA-like enzymes"/>
    <property type="match status" value="1"/>
</dbReference>
<comment type="catalytic activity">
    <reaction evidence="7">
        <text>a UDP-3-O-[(3R)-3-hydroxyacyl]-alpha-D-glucosamine + a (3R)-hydroxyacyl-[ACP] = a UDP-2-N,3-O-bis[(3R)-3-hydroxyacyl]-alpha-D-glucosamine + holo-[ACP] + H(+)</text>
        <dbReference type="Rhea" id="RHEA:53836"/>
        <dbReference type="Rhea" id="RHEA-COMP:9685"/>
        <dbReference type="Rhea" id="RHEA-COMP:9945"/>
        <dbReference type="ChEBI" id="CHEBI:15378"/>
        <dbReference type="ChEBI" id="CHEBI:64479"/>
        <dbReference type="ChEBI" id="CHEBI:78827"/>
        <dbReference type="ChEBI" id="CHEBI:137740"/>
        <dbReference type="ChEBI" id="CHEBI:137748"/>
        <dbReference type="EC" id="2.3.1.191"/>
    </reaction>
</comment>
<evidence type="ECO:0000313" key="12">
    <source>
        <dbReference type="Proteomes" id="UP001054846"/>
    </source>
</evidence>
<keyword evidence="3 7" id="KW-0808">Transferase</keyword>
<reference evidence="11 12" key="1">
    <citation type="journal article" date="2021" name="Genome Biol. Evol.">
        <title>Complete Genome Sequencing of a Novel Gloeobacter Species from a Waterfall Cave in Mexico.</title>
        <authorList>
            <person name="Saw J.H."/>
            <person name="Cardona T."/>
            <person name="Montejano G."/>
        </authorList>
    </citation>
    <scope>NUCLEOTIDE SEQUENCE [LARGE SCALE GENOMIC DNA]</scope>
    <source>
        <strain evidence="11">MG652769</strain>
    </source>
</reference>
<dbReference type="Pfam" id="PF25087">
    <property type="entry name" value="GMPPB_C"/>
    <property type="match status" value="1"/>
</dbReference>
<evidence type="ECO:0000256" key="7">
    <source>
        <dbReference type="HAMAP-Rule" id="MF_00523"/>
    </source>
</evidence>
<evidence type="ECO:0000256" key="1">
    <source>
        <dbReference type="ARBA" id="ARBA00022516"/>
    </source>
</evidence>
<dbReference type="InterPro" id="IPR011004">
    <property type="entry name" value="Trimer_LpxA-like_sf"/>
</dbReference>
<gene>
    <name evidence="7 11" type="primary">lpxD</name>
    <name evidence="11" type="ORF">ISF26_14425</name>
</gene>
<dbReference type="PANTHER" id="PTHR43378:SF2">
    <property type="entry name" value="UDP-3-O-ACYLGLUCOSAMINE N-ACYLTRANSFERASE 1, MITOCHONDRIAL-RELATED"/>
    <property type="match status" value="1"/>
</dbReference>
<dbReference type="Gene3D" id="3.40.1390.10">
    <property type="entry name" value="MurE/MurF, N-terminal domain"/>
    <property type="match status" value="1"/>
</dbReference>